<keyword evidence="3" id="KW-1185">Reference proteome</keyword>
<dbReference type="Proteomes" id="UP000053424">
    <property type="component" value="Unassembled WGS sequence"/>
</dbReference>
<reference evidence="3" key="2">
    <citation type="submission" date="2015-01" db="EMBL/GenBank/DDBJ databases">
        <title>Evolutionary Origins and Diversification of the Mycorrhizal Mutualists.</title>
        <authorList>
            <consortium name="DOE Joint Genome Institute"/>
            <consortium name="Mycorrhizal Genomics Consortium"/>
            <person name="Kohler A."/>
            <person name="Kuo A."/>
            <person name="Nagy L.G."/>
            <person name="Floudas D."/>
            <person name="Copeland A."/>
            <person name="Barry K.W."/>
            <person name="Cichocki N."/>
            <person name="Veneault-Fourrey C."/>
            <person name="LaButti K."/>
            <person name="Lindquist E.A."/>
            <person name="Lipzen A."/>
            <person name="Lundell T."/>
            <person name="Morin E."/>
            <person name="Murat C."/>
            <person name="Riley R."/>
            <person name="Ohm R."/>
            <person name="Sun H."/>
            <person name="Tunlid A."/>
            <person name="Henrissat B."/>
            <person name="Grigoriev I.V."/>
            <person name="Hibbett D.S."/>
            <person name="Martin F."/>
        </authorList>
    </citation>
    <scope>NUCLEOTIDE SEQUENCE [LARGE SCALE GENOMIC DNA]</scope>
    <source>
        <strain evidence="3">h7</strain>
    </source>
</reference>
<feature type="compositionally biased region" description="Polar residues" evidence="1">
    <location>
        <begin position="16"/>
        <end position="27"/>
    </location>
</feature>
<evidence type="ECO:0000313" key="3">
    <source>
        <dbReference type="Proteomes" id="UP000053424"/>
    </source>
</evidence>
<sequence length="58" mass="6372">MLLTTKAKHLATPQTLVWSPPRSSTSRLPARPSSKSVLRKSVRNPASHFRINKPIGPA</sequence>
<proteinExistence type="predicted"/>
<name>A0A0C3C996_HEBCY</name>
<dbReference type="AlphaFoldDB" id="A0A0C3C996"/>
<feature type="region of interest" description="Disordered" evidence="1">
    <location>
        <begin position="16"/>
        <end position="58"/>
    </location>
</feature>
<organism evidence="2 3">
    <name type="scientific">Hebeloma cylindrosporum</name>
    <dbReference type="NCBI Taxonomy" id="76867"/>
    <lineage>
        <taxon>Eukaryota</taxon>
        <taxon>Fungi</taxon>
        <taxon>Dikarya</taxon>
        <taxon>Basidiomycota</taxon>
        <taxon>Agaricomycotina</taxon>
        <taxon>Agaricomycetes</taxon>
        <taxon>Agaricomycetidae</taxon>
        <taxon>Agaricales</taxon>
        <taxon>Agaricineae</taxon>
        <taxon>Hymenogastraceae</taxon>
        <taxon>Hebeloma</taxon>
    </lineage>
</organism>
<evidence type="ECO:0000313" key="2">
    <source>
        <dbReference type="EMBL" id="KIM40789.1"/>
    </source>
</evidence>
<gene>
    <name evidence="2" type="ORF">M413DRAFT_168037</name>
</gene>
<accession>A0A0C3C996</accession>
<evidence type="ECO:0000256" key="1">
    <source>
        <dbReference type="SAM" id="MobiDB-lite"/>
    </source>
</evidence>
<protein>
    <submittedName>
        <fullName evidence="2">Uncharacterized protein</fullName>
    </submittedName>
</protein>
<dbReference type="EMBL" id="KN831782">
    <property type="protein sequence ID" value="KIM40789.1"/>
    <property type="molecule type" value="Genomic_DNA"/>
</dbReference>
<reference evidence="2 3" key="1">
    <citation type="submission" date="2014-04" db="EMBL/GenBank/DDBJ databases">
        <authorList>
            <consortium name="DOE Joint Genome Institute"/>
            <person name="Kuo A."/>
            <person name="Gay G."/>
            <person name="Dore J."/>
            <person name="Kohler A."/>
            <person name="Nagy L.G."/>
            <person name="Floudas D."/>
            <person name="Copeland A."/>
            <person name="Barry K.W."/>
            <person name="Cichocki N."/>
            <person name="Veneault-Fourrey C."/>
            <person name="LaButti K."/>
            <person name="Lindquist E.A."/>
            <person name="Lipzen A."/>
            <person name="Lundell T."/>
            <person name="Morin E."/>
            <person name="Murat C."/>
            <person name="Sun H."/>
            <person name="Tunlid A."/>
            <person name="Henrissat B."/>
            <person name="Grigoriev I.V."/>
            <person name="Hibbett D.S."/>
            <person name="Martin F."/>
            <person name="Nordberg H.P."/>
            <person name="Cantor M.N."/>
            <person name="Hua S.X."/>
        </authorList>
    </citation>
    <scope>NUCLEOTIDE SEQUENCE [LARGE SCALE GENOMIC DNA]</scope>
    <source>
        <strain evidence="3">h7</strain>
    </source>
</reference>
<dbReference type="HOGENOM" id="CLU_2979320_0_0_1"/>